<dbReference type="InterPro" id="IPR023205">
    <property type="entry name" value="DsbA/DsbL"/>
</dbReference>
<evidence type="ECO:0000313" key="4">
    <source>
        <dbReference type="Proteomes" id="UP000000607"/>
    </source>
</evidence>
<gene>
    <name evidence="3" type="primary">trxA</name>
    <name evidence="3" type="ordered locus">MS1538</name>
</gene>
<evidence type="ECO:0000256" key="2">
    <source>
        <dbReference type="SAM" id="SignalP"/>
    </source>
</evidence>
<dbReference type="Gene3D" id="3.40.30.10">
    <property type="entry name" value="Glutaredoxin"/>
    <property type="match status" value="1"/>
</dbReference>
<dbReference type="InterPro" id="IPR050824">
    <property type="entry name" value="Thiol_disulfide_DsbA"/>
</dbReference>
<dbReference type="SUPFAM" id="SSF52833">
    <property type="entry name" value="Thioredoxin-like"/>
    <property type="match status" value="1"/>
</dbReference>
<dbReference type="InterPro" id="IPR036249">
    <property type="entry name" value="Thioredoxin-like_sf"/>
</dbReference>
<protein>
    <submittedName>
        <fullName evidence="3">TrxA protein</fullName>
    </submittedName>
</protein>
<keyword evidence="4" id="KW-1185">Reference proteome</keyword>
<organism evidence="3 4">
    <name type="scientific">Mannheimia succiniciproducens (strain KCTC 0769BP / MBEL55E)</name>
    <dbReference type="NCBI Taxonomy" id="221988"/>
    <lineage>
        <taxon>Bacteria</taxon>
        <taxon>Pseudomonadati</taxon>
        <taxon>Pseudomonadota</taxon>
        <taxon>Gammaproteobacteria</taxon>
        <taxon>Pasteurellales</taxon>
        <taxon>Pasteurellaceae</taxon>
        <taxon>Basfia</taxon>
    </lineage>
</organism>
<proteinExistence type="predicted"/>
<dbReference type="HOGENOM" id="CLU_088255_1_0_6"/>
<dbReference type="Proteomes" id="UP000000607">
    <property type="component" value="Chromosome"/>
</dbReference>
<evidence type="ECO:0000256" key="1">
    <source>
        <dbReference type="ARBA" id="ARBA00022729"/>
    </source>
</evidence>
<feature type="signal peptide" evidence="2">
    <location>
        <begin position="1"/>
        <end position="23"/>
    </location>
</feature>
<sequence>MFSMKIKFCCYLFLVCLAPAVFAQKNTAGTHAAQAIASPGNRAAKNEFQDGQDYFSYSTPIHTENRRDGKILIQSFFDYDCRVCVNTLDILELYSKINPNKVVVEEYPIATKETTFSAQVYYSLKRMNHEDIAELLLFETTDIERYRELTKFENLLAYLKQQNVDEKLFTDIYQSAEIRRQVSEAIYRTEKYGVFTYPFVVIGGKYVLTNSTLYNDDYTFAVLDFLVHELSAVSTATHSK</sequence>
<evidence type="ECO:0000313" key="3">
    <source>
        <dbReference type="EMBL" id="AAU38145.1"/>
    </source>
</evidence>
<accession>Q65SB5</accession>
<keyword evidence="1 2" id="KW-0732">Signal</keyword>
<dbReference type="STRING" id="221988.MS1538"/>
<dbReference type="PANTHER" id="PTHR35891">
    <property type="entry name" value="THIOL:DISULFIDE INTERCHANGE PROTEIN DSBA"/>
    <property type="match status" value="1"/>
</dbReference>
<dbReference type="EMBL" id="AE016827">
    <property type="protein sequence ID" value="AAU38145.1"/>
    <property type="molecule type" value="Genomic_DNA"/>
</dbReference>
<reference evidence="3 4" key="1">
    <citation type="journal article" date="2004" name="Nat. Biotechnol.">
        <title>The genome sequence of the capnophilic rumen bacterium Mannheimia succiniciproducens.</title>
        <authorList>
            <person name="Hong S.H."/>
            <person name="Kim J.S."/>
            <person name="Lee S.Y."/>
            <person name="In Y.H."/>
            <person name="Choi S.S."/>
            <person name="Rih J.-K."/>
            <person name="Kim C.H."/>
            <person name="Jeong H."/>
            <person name="Hur C.G."/>
            <person name="Kim J.J."/>
        </authorList>
    </citation>
    <scope>NUCLEOTIDE SEQUENCE [LARGE SCALE GENOMIC DNA]</scope>
    <source>
        <strain evidence="4">KCTC 0769BP / MBEL55E</strain>
    </source>
</reference>
<dbReference type="eggNOG" id="COG1651">
    <property type="taxonomic scope" value="Bacteria"/>
</dbReference>
<feature type="chain" id="PRO_5004269077" evidence="2">
    <location>
        <begin position="24"/>
        <end position="240"/>
    </location>
</feature>
<dbReference type="AlphaFoldDB" id="Q65SB5"/>
<name>Q65SB5_MANSM</name>
<dbReference type="CDD" id="cd03019">
    <property type="entry name" value="DsbA_DsbA"/>
    <property type="match status" value="1"/>
</dbReference>
<dbReference type="KEGG" id="msu:MS1538"/>
<dbReference type="PANTHER" id="PTHR35891:SF2">
    <property type="entry name" value="THIOL:DISULFIDE INTERCHANGE PROTEIN DSBA"/>
    <property type="match status" value="1"/>
</dbReference>